<dbReference type="NCBIfam" id="TIGR02532">
    <property type="entry name" value="IV_pilin_GFxxxE"/>
    <property type="match status" value="1"/>
</dbReference>
<evidence type="ECO:0000256" key="1">
    <source>
        <dbReference type="SAM" id="Phobius"/>
    </source>
</evidence>
<protein>
    <submittedName>
        <fullName evidence="2">Prepilin-type N-terminal cleavage/methylation domain-containing protein</fullName>
    </submittedName>
</protein>
<dbReference type="RefSeq" id="WP_123327068.1">
    <property type="nucleotide sequence ID" value="NZ_JBHRSX010000004.1"/>
</dbReference>
<keyword evidence="1" id="KW-1133">Transmembrane helix</keyword>
<dbReference type="EMBL" id="JBHRSX010000004">
    <property type="protein sequence ID" value="MFC3200232.1"/>
    <property type="molecule type" value="Genomic_DNA"/>
</dbReference>
<keyword evidence="1" id="KW-0472">Membrane</keyword>
<name>A0ABV7JYA8_9ALTE</name>
<dbReference type="Proteomes" id="UP001595477">
    <property type="component" value="Unassembled WGS sequence"/>
</dbReference>
<reference evidence="3" key="1">
    <citation type="journal article" date="2019" name="Int. J. Syst. Evol. Microbiol.">
        <title>The Global Catalogue of Microorganisms (GCM) 10K type strain sequencing project: providing services to taxonomists for standard genome sequencing and annotation.</title>
        <authorList>
            <consortium name="The Broad Institute Genomics Platform"/>
            <consortium name="The Broad Institute Genome Sequencing Center for Infectious Disease"/>
            <person name="Wu L."/>
            <person name="Ma J."/>
        </authorList>
    </citation>
    <scope>NUCLEOTIDE SEQUENCE [LARGE SCALE GENOMIC DNA]</scope>
    <source>
        <strain evidence="3">KCTC 52449</strain>
    </source>
</reference>
<dbReference type="PROSITE" id="PS00409">
    <property type="entry name" value="PROKAR_NTER_METHYL"/>
    <property type="match status" value="1"/>
</dbReference>
<keyword evidence="3" id="KW-1185">Reference proteome</keyword>
<sequence length="180" mass="19532">MDVSKVKGYTLIELIVVIVIVGTLSVTSAPVFIYIADDAETSQTISTMSAFKNGLHLLHVKSIVSGTDTLDINNTQIAFSGDGWPVGSSRNSQGCAELWDALMDGVGDINVVQTYSNNLQPGWNTYAHQDICAYINTHEDVPVAENDAPHFVYLIDDMSFPGRGLNYDGKAGDVIAYRIE</sequence>
<evidence type="ECO:0000313" key="3">
    <source>
        <dbReference type="Proteomes" id="UP001595477"/>
    </source>
</evidence>
<dbReference type="Gene3D" id="3.30.700.10">
    <property type="entry name" value="Glycoprotein, Type 4 Pilin"/>
    <property type="match status" value="1"/>
</dbReference>
<gene>
    <name evidence="2" type="ORF">ACFOEW_00155</name>
</gene>
<comment type="caution">
    <text evidence="2">The sequence shown here is derived from an EMBL/GenBank/DDBJ whole genome shotgun (WGS) entry which is preliminary data.</text>
</comment>
<dbReference type="InterPro" id="IPR012902">
    <property type="entry name" value="N_methyl_site"/>
</dbReference>
<keyword evidence="1" id="KW-0812">Transmembrane</keyword>
<accession>A0ABV7JYA8</accession>
<feature type="transmembrane region" description="Helical" evidence="1">
    <location>
        <begin position="12"/>
        <end position="36"/>
    </location>
</feature>
<evidence type="ECO:0000313" key="2">
    <source>
        <dbReference type="EMBL" id="MFC3200232.1"/>
    </source>
</evidence>
<organism evidence="2 3">
    <name type="scientific">Alteromonas oceani</name>
    <dbReference type="NCBI Taxonomy" id="2071609"/>
    <lineage>
        <taxon>Bacteria</taxon>
        <taxon>Pseudomonadati</taxon>
        <taxon>Pseudomonadota</taxon>
        <taxon>Gammaproteobacteria</taxon>
        <taxon>Alteromonadales</taxon>
        <taxon>Alteromonadaceae</taxon>
        <taxon>Alteromonas/Salinimonas group</taxon>
        <taxon>Alteromonas</taxon>
    </lineage>
</organism>
<proteinExistence type="predicted"/>
<dbReference type="Pfam" id="PF07963">
    <property type="entry name" value="N_methyl"/>
    <property type="match status" value="1"/>
</dbReference>
<dbReference type="InterPro" id="IPR045584">
    <property type="entry name" value="Pilin-like"/>
</dbReference>
<dbReference type="SUPFAM" id="SSF54523">
    <property type="entry name" value="Pili subunits"/>
    <property type="match status" value="1"/>
</dbReference>